<protein>
    <submittedName>
        <fullName evidence="10">Uncharacterized protein</fullName>
    </submittedName>
</protein>
<dbReference type="PANTHER" id="PTHR12982:SF0">
    <property type="entry name" value="PHOSPHATIDYLINOSITOL N-ACETYLGLUCOSAMINYLTRANSFERASE SUBUNIT C"/>
    <property type="match status" value="1"/>
</dbReference>
<keyword evidence="4" id="KW-0337">GPI-anchor biosynthesis</keyword>
<feature type="region of interest" description="Disordered" evidence="8">
    <location>
        <begin position="1"/>
        <end position="31"/>
    </location>
</feature>
<feature type="transmembrane region" description="Helical" evidence="9">
    <location>
        <begin position="70"/>
        <end position="92"/>
    </location>
</feature>
<dbReference type="EMBL" id="KZ819664">
    <property type="protein sequence ID" value="PWN28814.1"/>
    <property type="molecule type" value="Genomic_DNA"/>
</dbReference>
<dbReference type="RefSeq" id="XP_025363426.1">
    <property type="nucleotide sequence ID" value="XM_025503381.1"/>
</dbReference>
<evidence type="ECO:0000256" key="4">
    <source>
        <dbReference type="ARBA" id="ARBA00022502"/>
    </source>
</evidence>
<evidence type="ECO:0000256" key="7">
    <source>
        <dbReference type="ARBA" id="ARBA00023136"/>
    </source>
</evidence>
<name>A0A316UUZ1_9BASI</name>
<comment type="pathway">
    <text evidence="2">Glycolipid biosynthesis; glycosylphosphatidylinositol-anchor biosynthesis.</text>
</comment>
<comment type="subcellular location">
    <subcellularLocation>
        <location evidence="1">Membrane</location>
        <topology evidence="1">Multi-pass membrane protein</topology>
    </subcellularLocation>
</comment>
<dbReference type="OrthoDB" id="196709at2759"/>
<feature type="transmembrane region" description="Helical" evidence="9">
    <location>
        <begin position="274"/>
        <end position="301"/>
    </location>
</feature>
<evidence type="ECO:0000256" key="2">
    <source>
        <dbReference type="ARBA" id="ARBA00004687"/>
    </source>
</evidence>
<dbReference type="InterPro" id="IPR009450">
    <property type="entry name" value="Plno_GlcNAc_GPI2"/>
</dbReference>
<organism evidence="10 11">
    <name type="scientific">Jaminaea rosea</name>
    <dbReference type="NCBI Taxonomy" id="1569628"/>
    <lineage>
        <taxon>Eukaryota</taxon>
        <taxon>Fungi</taxon>
        <taxon>Dikarya</taxon>
        <taxon>Basidiomycota</taxon>
        <taxon>Ustilaginomycotina</taxon>
        <taxon>Exobasidiomycetes</taxon>
        <taxon>Microstromatales</taxon>
        <taxon>Microstromatales incertae sedis</taxon>
        <taxon>Jaminaea</taxon>
    </lineage>
</organism>
<dbReference type="GO" id="GO:0006506">
    <property type="term" value="P:GPI anchor biosynthetic process"/>
    <property type="evidence" value="ECO:0007669"/>
    <property type="project" value="UniProtKB-UniPathway"/>
</dbReference>
<feature type="compositionally biased region" description="Basic and acidic residues" evidence="8">
    <location>
        <begin position="206"/>
        <end position="217"/>
    </location>
</feature>
<evidence type="ECO:0000313" key="10">
    <source>
        <dbReference type="EMBL" id="PWN28814.1"/>
    </source>
</evidence>
<evidence type="ECO:0000256" key="5">
    <source>
        <dbReference type="ARBA" id="ARBA00022692"/>
    </source>
</evidence>
<dbReference type="UniPathway" id="UPA00196"/>
<evidence type="ECO:0000256" key="9">
    <source>
        <dbReference type="SAM" id="Phobius"/>
    </source>
</evidence>
<evidence type="ECO:0000256" key="8">
    <source>
        <dbReference type="SAM" id="MobiDB-lite"/>
    </source>
</evidence>
<dbReference type="GO" id="GO:0000506">
    <property type="term" value="C:glycosylphosphatidylinositol-N-acetylglucosaminyltransferase (GPI-GnT) complex"/>
    <property type="evidence" value="ECO:0007669"/>
    <property type="project" value="TreeGrafter"/>
</dbReference>
<dbReference type="Proteomes" id="UP000245884">
    <property type="component" value="Unassembled WGS sequence"/>
</dbReference>
<feature type="transmembrane region" description="Helical" evidence="9">
    <location>
        <begin position="104"/>
        <end position="124"/>
    </location>
</feature>
<evidence type="ECO:0000256" key="6">
    <source>
        <dbReference type="ARBA" id="ARBA00022989"/>
    </source>
</evidence>
<feature type="compositionally biased region" description="Polar residues" evidence="8">
    <location>
        <begin position="1"/>
        <end position="10"/>
    </location>
</feature>
<keyword evidence="11" id="KW-1185">Reference proteome</keyword>
<proteinExistence type="inferred from homology"/>
<gene>
    <name evidence="10" type="ORF">BDZ90DRAFT_131515</name>
</gene>
<dbReference type="Pfam" id="PF06432">
    <property type="entry name" value="GPI2"/>
    <property type="match status" value="1"/>
</dbReference>
<reference evidence="10 11" key="1">
    <citation type="journal article" date="2018" name="Mol. Biol. Evol.">
        <title>Broad Genomic Sampling Reveals a Smut Pathogenic Ancestry of the Fungal Clade Ustilaginomycotina.</title>
        <authorList>
            <person name="Kijpornyongpan T."/>
            <person name="Mondo S.J."/>
            <person name="Barry K."/>
            <person name="Sandor L."/>
            <person name="Lee J."/>
            <person name="Lipzen A."/>
            <person name="Pangilinan J."/>
            <person name="LaButti K."/>
            <person name="Hainaut M."/>
            <person name="Henrissat B."/>
            <person name="Grigoriev I.V."/>
            <person name="Spatafora J.W."/>
            <person name="Aime M.C."/>
        </authorList>
    </citation>
    <scope>NUCLEOTIDE SEQUENCE [LARGE SCALE GENOMIC DNA]</scope>
    <source>
        <strain evidence="10 11">MCA 5214</strain>
    </source>
</reference>
<dbReference type="GeneID" id="37025204"/>
<accession>A0A316UUZ1</accession>
<dbReference type="AlphaFoldDB" id="A0A316UUZ1"/>
<feature type="transmembrane region" description="Helical" evidence="9">
    <location>
        <begin position="344"/>
        <end position="364"/>
    </location>
</feature>
<keyword evidence="7 9" id="KW-0472">Membrane</keyword>
<feature type="compositionally biased region" description="Polar residues" evidence="8">
    <location>
        <begin position="238"/>
        <end position="247"/>
    </location>
</feature>
<evidence type="ECO:0000256" key="1">
    <source>
        <dbReference type="ARBA" id="ARBA00004141"/>
    </source>
</evidence>
<comment type="similarity">
    <text evidence="3">Belongs to the PIGC family.</text>
</comment>
<evidence type="ECO:0000256" key="3">
    <source>
        <dbReference type="ARBA" id="ARBA00008321"/>
    </source>
</evidence>
<feature type="transmembrane region" description="Helical" evidence="9">
    <location>
        <begin position="313"/>
        <end position="332"/>
    </location>
</feature>
<keyword evidence="6 9" id="KW-1133">Transmembrane helix</keyword>
<dbReference type="STRING" id="1569628.A0A316UUZ1"/>
<feature type="region of interest" description="Disordered" evidence="8">
    <location>
        <begin position="201"/>
        <end position="247"/>
    </location>
</feature>
<feature type="transmembrane region" description="Helical" evidence="9">
    <location>
        <begin position="180"/>
        <end position="199"/>
    </location>
</feature>
<keyword evidence="5 9" id="KW-0812">Transmembrane</keyword>
<feature type="transmembrane region" description="Helical" evidence="9">
    <location>
        <begin position="145"/>
        <end position="168"/>
    </location>
</feature>
<evidence type="ECO:0000313" key="11">
    <source>
        <dbReference type="Proteomes" id="UP000245884"/>
    </source>
</evidence>
<dbReference type="PANTHER" id="PTHR12982">
    <property type="entry name" value="PHOSPHATIDYLINOSITOL GLYCAN, CLASS C"/>
    <property type="match status" value="1"/>
</dbReference>
<sequence length="394" mass="43288">MNRARSQTHQFPWLTDSGEGTTGASRSPGAPDWRRILYREQSSYPDNYLPPQAWLTRRQKTRLEAPPTHLGILIALLPLVQGLNVILVFLAVFQRLEQGKLFPVVLTAQCFAALAVASLVGWLHRRRWSSQDSAHQIRSASPARASSPSLIISFGIVLLLLYALSPVLKTLTEATSGDTIYPLAFLLFALHIALADNTLPSPPSRTAKERRAVESRSQELAGQDVGKEQESRKKQRKANSSARSPTDLSSALSLNAATSASLVLASRLPSNEHVFALLFLAVLCFGLLPRVTSWLLLGYAAPRDEPRRTRAPPLLLVIWSVLFLPCLALYLALTGVGEKGSRSFLVPTTMLINVFVLLVVPAWMRSWYAKPGGPMTGLTGPCKVAKPDKREDEE</sequence>